<comment type="caution">
    <text evidence="1">The sequence shown here is derived from an EMBL/GenBank/DDBJ whole genome shotgun (WGS) entry which is preliminary data.</text>
</comment>
<reference evidence="1 2" key="1">
    <citation type="journal article" date="2013" name="Curr. Biol.">
        <title>The Genome of the Foraminiferan Reticulomyxa filosa.</title>
        <authorList>
            <person name="Glockner G."/>
            <person name="Hulsmann N."/>
            <person name="Schleicher M."/>
            <person name="Noegel A.A."/>
            <person name="Eichinger L."/>
            <person name="Gallinger C."/>
            <person name="Pawlowski J."/>
            <person name="Sierra R."/>
            <person name="Euteneuer U."/>
            <person name="Pillet L."/>
            <person name="Moustafa A."/>
            <person name="Platzer M."/>
            <person name="Groth M."/>
            <person name="Szafranski K."/>
            <person name="Schliwa M."/>
        </authorList>
    </citation>
    <scope>NUCLEOTIDE SEQUENCE [LARGE SCALE GENOMIC DNA]</scope>
</reference>
<evidence type="ECO:0000313" key="1">
    <source>
        <dbReference type="EMBL" id="ETO02084.1"/>
    </source>
</evidence>
<name>X6LKD9_RETFI</name>
<keyword evidence="2" id="KW-1185">Reference proteome</keyword>
<gene>
    <name evidence="1" type="ORF">RFI_35353</name>
</gene>
<organism evidence="1 2">
    <name type="scientific">Reticulomyxa filosa</name>
    <dbReference type="NCBI Taxonomy" id="46433"/>
    <lineage>
        <taxon>Eukaryota</taxon>
        <taxon>Sar</taxon>
        <taxon>Rhizaria</taxon>
        <taxon>Retaria</taxon>
        <taxon>Foraminifera</taxon>
        <taxon>Monothalamids</taxon>
        <taxon>Reticulomyxidae</taxon>
        <taxon>Reticulomyxa</taxon>
    </lineage>
</organism>
<dbReference type="Proteomes" id="UP000023152">
    <property type="component" value="Unassembled WGS sequence"/>
</dbReference>
<accession>X6LKD9</accession>
<protein>
    <submittedName>
        <fullName evidence="1">Uncharacterized protein</fullName>
    </submittedName>
</protein>
<sequence>MTLSQLYEILLKSYMKWNMVKLNGINKRLNDDKIFNIFEMEMEYCIIISFPRKIHQDQFISFITTSNHLLNHGSLLVSILIRQSYALERIGLMFTRDPLNKMMEWHLLNFQYPLHHPDIHLFNKISIVFIILFVYSTETLDVVVQYYKQMNSNWMMLLNCSWILGDKGKDIHLDVYYQMFVFLMMKKSQFVITVRTYLQRFHHNWKEKVR</sequence>
<dbReference type="EMBL" id="ASPP01036733">
    <property type="protein sequence ID" value="ETO02084.1"/>
    <property type="molecule type" value="Genomic_DNA"/>
</dbReference>
<proteinExistence type="predicted"/>
<evidence type="ECO:0000313" key="2">
    <source>
        <dbReference type="Proteomes" id="UP000023152"/>
    </source>
</evidence>
<dbReference type="AlphaFoldDB" id="X6LKD9"/>